<keyword evidence="2" id="KW-1133">Transmembrane helix</keyword>
<name>A0A6L2MN42_TANCI</name>
<dbReference type="EMBL" id="BKCJ010007084">
    <property type="protein sequence ID" value="GEU75451.1"/>
    <property type="molecule type" value="Genomic_DNA"/>
</dbReference>
<evidence type="ECO:0000256" key="2">
    <source>
        <dbReference type="SAM" id="Phobius"/>
    </source>
</evidence>
<proteinExistence type="predicted"/>
<evidence type="ECO:0000313" key="3">
    <source>
        <dbReference type="EMBL" id="GEU75451.1"/>
    </source>
</evidence>
<gene>
    <name evidence="3" type="ORF">Tci_047429</name>
</gene>
<organism evidence="3">
    <name type="scientific">Tanacetum cinerariifolium</name>
    <name type="common">Dalmatian daisy</name>
    <name type="synonym">Chrysanthemum cinerariifolium</name>
    <dbReference type="NCBI Taxonomy" id="118510"/>
    <lineage>
        <taxon>Eukaryota</taxon>
        <taxon>Viridiplantae</taxon>
        <taxon>Streptophyta</taxon>
        <taxon>Embryophyta</taxon>
        <taxon>Tracheophyta</taxon>
        <taxon>Spermatophyta</taxon>
        <taxon>Magnoliopsida</taxon>
        <taxon>eudicotyledons</taxon>
        <taxon>Gunneridae</taxon>
        <taxon>Pentapetalae</taxon>
        <taxon>asterids</taxon>
        <taxon>campanulids</taxon>
        <taxon>Asterales</taxon>
        <taxon>Asteraceae</taxon>
        <taxon>Asteroideae</taxon>
        <taxon>Anthemideae</taxon>
        <taxon>Anthemidinae</taxon>
        <taxon>Tanacetum</taxon>
    </lineage>
</organism>
<sequence>MRMDLTIRIRRETLDTFCQKYHIPDAVHPELPGPNKIIHNSHVDMDLFASIRHADPIKVRIGEKQIKEGHIPLLDSTKGRVIPIAGEDDQAAATDKPEGKRKKRRATGGASGSNHPLKKLREDHDTSGNVSANTGRKSLVAIQVLLKRSTLNAEIGVMEAATKPFVASSMTPIEEHKAGGDNLSIVRPNLCTPHPSERFVISLDSSHHSSENAIDAEVASFVRSTILPPHVMTAVVTTTVIIGAYFTLVYKAGTGPAIHIYQSPFTDSISIGAVWPDVAASLESQRDGLTDQVSSLKTICSGLRDQVSGVLSSLPDHHSWSQWIIGYAAAFGAVISLAIDKARYVFAVLAFRDLYFDLLPQLESQKDASIADIMNSLHLEGPFAEILMAIWLQSIYEHLLLPIYQKEDNLKDGVVSHRLSISNAMGALVDPLSSENIIGKASTLGVPTTTATTTALSISITATNVSSISPISVAD</sequence>
<reference evidence="3" key="1">
    <citation type="journal article" date="2019" name="Sci. Rep.">
        <title>Draft genome of Tanacetum cinerariifolium, the natural source of mosquito coil.</title>
        <authorList>
            <person name="Yamashiro T."/>
            <person name="Shiraishi A."/>
            <person name="Satake H."/>
            <person name="Nakayama K."/>
        </authorList>
    </citation>
    <scope>NUCLEOTIDE SEQUENCE</scope>
</reference>
<keyword evidence="2" id="KW-0812">Transmembrane</keyword>
<feature type="transmembrane region" description="Helical" evidence="2">
    <location>
        <begin position="320"/>
        <end position="339"/>
    </location>
</feature>
<keyword evidence="2" id="KW-0472">Membrane</keyword>
<comment type="caution">
    <text evidence="3">The sequence shown here is derived from an EMBL/GenBank/DDBJ whole genome shotgun (WGS) entry which is preliminary data.</text>
</comment>
<accession>A0A6L2MN42</accession>
<dbReference type="AlphaFoldDB" id="A0A6L2MN42"/>
<protein>
    <submittedName>
        <fullName evidence="3">Uncharacterized protein</fullName>
    </submittedName>
</protein>
<feature type="region of interest" description="Disordered" evidence="1">
    <location>
        <begin position="87"/>
        <end position="132"/>
    </location>
</feature>
<evidence type="ECO:0000256" key="1">
    <source>
        <dbReference type="SAM" id="MobiDB-lite"/>
    </source>
</evidence>
<feature type="transmembrane region" description="Helical" evidence="2">
    <location>
        <begin position="231"/>
        <end position="250"/>
    </location>
</feature>